<proteinExistence type="predicted"/>
<sequence length="141" mass="15478">MSEQPPAGLHHLELWTHDLGPAEASFGWLLTRLGWTAERVEGWDRGRIWRHASGPYIVLEQSGDGRGTRHDRLSPGLNHLALTCPDGEALDALRDQAPAHGWTELFADAYPHAGGADHTAWYAENAEGFEVEVVAPPLRAS</sequence>
<name>Z9JUQ1_9MICO</name>
<evidence type="ECO:0000313" key="2">
    <source>
        <dbReference type="EMBL" id="EWS81934.1"/>
    </source>
</evidence>
<dbReference type="Proteomes" id="UP000023067">
    <property type="component" value="Unassembled WGS sequence"/>
</dbReference>
<dbReference type="PROSITE" id="PS51819">
    <property type="entry name" value="VOC"/>
    <property type="match status" value="1"/>
</dbReference>
<dbReference type="Gene3D" id="3.10.180.10">
    <property type="entry name" value="2,3-Dihydroxybiphenyl 1,2-Dioxygenase, domain 1"/>
    <property type="match status" value="1"/>
</dbReference>
<dbReference type="STRING" id="396014.BF93_13980"/>
<feature type="domain" description="VOC" evidence="1">
    <location>
        <begin position="8"/>
        <end position="136"/>
    </location>
</feature>
<dbReference type="EMBL" id="JDYK01000004">
    <property type="protein sequence ID" value="EWS81934.1"/>
    <property type="molecule type" value="Genomic_DNA"/>
</dbReference>
<gene>
    <name evidence="2" type="ORF">BF93_13980</name>
</gene>
<dbReference type="InterPro" id="IPR029068">
    <property type="entry name" value="Glyas_Bleomycin-R_OHBP_Dase"/>
</dbReference>
<dbReference type="InterPro" id="IPR037523">
    <property type="entry name" value="VOC_core"/>
</dbReference>
<dbReference type="SUPFAM" id="SSF54593">
    <property type="entry name" value="Glyoxalase/Bleomycin resistance protein/Dihydroxybiphenyl dioxygenase"/>
    <property type="match status" value="1"/>
</dbReference>
<dbReference type="HOGENOM" id="CLU_046006_9_0_11"/>
<keyword evidence="3" id="KW-1185">Reference proteome</keyword>
<dbReference type="eggNOG" id="COG0346">
    <property type="taxonomic scope" value="Bacteria"/>
</dbReference>
<evidence type="ECO:0000313" key="3">
    <source>
        <dbReference type="Proteomes" id="UP000023067"/>
    </source>
</evidence>
<dbReference type="PATRIC" id="fig|396014.3.peg.1147"/>
<dbReference type="AlphaFoldDB" id="Z9JUQ1"/>
<dbReference type="Pfam" id="PF13669">
    <property type="entry name" value="Glyoxalase_4"/>
    <property type="match status" value="1"/>
</dbReference>
<evidence type="ECO:0000259" key="1">
    <source>
        <dbReference type="PROSITE" id="PS51819"/>
    </source>
</evidence>
<comment type="caution">
    <text evidence="2">The sequence shown here is derived from an EMBL/GenBank/DDBJ whole genome shotgun (WGS) entry which is preliminary data.</text>
</comment>
<dbReference type="OrthoDB" id="5296884at2"/>
<dbReference type="RefSeq" id="WP_038371266.1">
    <property type="nucleotide sequence ID" value="NZ_BAAAOW010000003.1"/>
</dbReference>
<organism evidence="2 3">
    <name type="scientific">Brachybacterium phenoliresistens</name>
    <dbReference type="NCBI Taxonomy" id="396014"/>
    <lineage>
        <taxon>Bacteria</taxon>
        <taxon>Bacillati</taxon>
        <taxon>Actinomycetota</taxon>
        <taxon>Actinomycetes</taxon>
        <taxon>Micrococcales</taxon>
        <taxon>Dermabacteraceae</taxon>
        <taxon>Brachybacterium</taxon>
    </lineage>
</organism>
<reference evidence="2 3" key="1">
    <citation type="submission" date="2014-02" db="EMBL/GenBank/DDBJ databases">
        <title>Genome sequence of Brachybacterium phenoliresistens strain W13A50.</title>
        <authorList>
            <person name="Wang X."/>
        </authorList>
    </citation>
    <scope>NUCLEOTIDE SEQUENCE [LARGE SCALE GENOMIC DNA]</scope>
    <source>
        <strain evidence="2 3">W13A50</strain>
    </source>
</reference>
<accession>Z9JUQ1</accession>
<protein>
    <submittedName>
        <fullName evidence="2">Glyoxalase</fullName>
    </submittedName>
</protein>